<evidence type="ECO:0000313" key="1">
    <source>
        <dbReference type="EMBL" id="RKQ30018.1"/>
    </source>
</evidence>
<dbReference type="Proteomes" id="UP000269301">
    <property type="component" value="Unassembled WGS sequence"/>
</dbReference>
<evidence type="ECO:0000313" key="2">
    <source>
        <dbReference type="Proteomes" id="UP000269301"/>
    </source>
</evidence>
<dbReference type="EMBL" id="RBZP01000020">
    <property type="protein sequence ID" value="RKQ30018.1"/>
    <property type="molecule type" value="Genomic_DNA"/>
</dbReference>
<dbReference type="AlphaFoldDB" id="A0A494ZW11"/>
<sequence length="105" mass="12285">MVIFGYFLGEWGEFSILVRFGQRLVPFFSVTLVRWGTDPLIGFMRKNRNSAKKSQVLYNNTCDFYTFYLFQFKHLQPSLKEQKLVLSQFYFSITIVKGGGTAPFM</sequence>
<comment type="caution">
    <text evidence="1">The sequence shown here is derived from an EMBL/GenBank/DDBJ whole genome shotgun (WGS) entry which is preliminary data.</text>
</comment>
<gene>
    <name evidence="1" type="ORF">D8M06_16765</name>
</gene>
<keyword evidence="2" id="KW-1185">Reference proteome</keyword>
<reference evidence="1 2" key="1">
    <citation type="journal article" date="2016" name="Int. J. Syst. Evol. Microbiol.">
        <title>Oceanobacillus halophilus sp. nov., a novel moderately halophilic bacterium from a hypersaline lake.</title>
        <authorList>
            <person name="Amoozegar M.A."/>
            <person name="Bagheri M."/>
            <person name="Makhdoumi A."/>
            <person name="Nikou M.M."/>
            <person name="Fazeli S.A.S."/>
            <person name="Schumann P."/>
            <person name="Sproer C."/>
            <person name="Sanchez-Porro C."/>
            <person name="Ventosa A."/>
        </authorList>
    </citation>
    <scope>NUCLEOTIDE SEQUENCE [LARGE SCALE GENOMIC DNA]</scope>
    <source>
        <strain evidence="1 2">DSM 23996</strain>
    </source>
</reference>
<protein>
    <submittedName>
        <fullName evidence="1">Uncharacterized protein</fullName>
    </submittedName>
</protein>
<name>A0A494ZW11_9BACI</name>
<accession>A0A494ZW11</accession>
<proteinExistence type="predicted"/>
<organism evidence="1 2">
    <name type="scientific">Oceanobacillus halophilus</name>
    <dbReference type="NCBI Taxonomy" id="930130"/>
    <lineage>
        <taxon>Bacteria</taxon>
        <taxon>Bacillati</taxon>
        <taxon>Bacillota</taxon>
        <taxon>Bacilli</taxon>
        <taxon>Bacillales</taxon>
        <taxon>Bacillaceae</taxon>
        <taxon>Oceanobacillus</taxon>
    </lineage>
</organism>